<dbReference type="AlphaFoldDB" id="A0AAF0DLY8"/>
<dbReference type="SUPFAM" id="SSF54236">
    <property type="entry name" value="Ubiquitin-like"/>
    <property type="match status" value="2"/>
</dbReference>
<feature type="compositionally biased region" description="Low complexity" evidence="1">
    <location>
        <begin position="504"/>
        <end position="513"/>
    </location>
</feature>
<evidence type="ECO:0000256" key="1">
    <source>
        <dbReference type="SAM" id="MobiDB-lite"/>
    </source>
</evidence>
<feature type="domain" description="UBX" evidence="2">
    <location>
        <begin position="344"/>
        <end position="393"/>
    </location>
</feature>
<dbReference type="CDD" id="cd17075">
    <property type="entry name" value="UBX1_UBXN9"/>
    <property type="match status" value="1"/>
</dbReference>
<dbReference type="CDD" id="cd16105">
    <property type="entry name" value="Ubl_ASPSCR1_like"/>
    <property type="match status" value="1"/>
</dbReference>
<dbReference type="Pfam" id="PF00789">
    <property type="entry name" value="UBX"/>
    <property type="match status" value="1"/>
</dbReference>
<dbReference type="GO" id="GO:0012506">
    <property type="term" value="C:vesicle membrane"/>
    <property type="evidence" value="ECO:0007669"/>
    <property type="project" value="TreeGrafter"/>
</dbReference>
<dbReference type="Gene3D" id="3.10.20.90">
    <property type="entry name" value="Phosphatidylinositol 3-kinase Catalytic Subunit, Chain A, domain 1"/>
    <property type="match status" value="2"/>
</dbReference>
<dbReference type="InterPro" id="IPR059238">
    <property type="entry name" value="UBX1_UBXN9"/>
</dbReference>
<dbReference type="CDD" id="cd01767">
    <property type="entry name" value="UBX"/>
    <property type="match status" value="1"/>
</dbReference>
<dbReference type="GO" id="GO:0005634">
    <property type="term" value="C:nucleus"/>
    <property type="evidence" value="ECO:0007669"/>
    <property type="project" value="TreeGrafter"/>
</dbReference>
<evidence type="ECO:0000259" key="2">
    <source>
        <dbReference type="PROSITE" id="PS50033"/>
    </source>
</evidence>
<feature type="region of interest" description="Disordered" evidence="1">
    <location>
        <begin position="209"/>
        <end position="300"/>
    </location>
</feature>
<dbReference type="GO" id="GO:0005737">
    <property type="term" value="C:cytoplasm"/>
    <property type="evidence" value="ECO:0007669"/>
    <property type="project" value="TreeGrafter"/>
</dbReference>
<gene>
    <name evidence="3" type="ORF">PRK78_006765</name>
</gene>
<feature type="region of interest" description="Disordered" evidence="1">
    <location>
        <begin position="473"/>
        <end position="513"/>
    </location>
</feature>
<dbReference type="PROSITE" id="PS50033">
    <property type="entry name" value="UBX"/>
    <property type="match status" value="1"/>
</dbReference>
<keyword evidence="4" id="KW-1185">Reference proteome</keyword>
<dbReference type="Proteomes" id="UP001219355">
    <property type="component" value="Chromosome 4"/>
</dbReference>
<reference evidence="3" key="1">
    <citation type="submission" date="2023-03" db="EMBL/GenBank/DDBJ databases">
        <title>Emydomyces testavorans Genome Sequence.</title>
        <authorList>
            <person name="Hoyer L."/>
        </authorList>
    </citation>
    <scope>NUCLEOTIDE SEQUENCE</scope>
    <source>
        <strain evidence="3">16-2883</strain>
    </source>
</reference>
<proteinExistence type="predicted"/>
<dbReference type="PANTHER" id="PTHR46467:SF1">
    <property type="entry name" value="TETHER CONTAINING UBX DOMAIN FOR GLUT4"/>
    <property type="match status" value="1"/>
</dbReference>
<protein>
    <recommendedName>
        <fullName evidence="2">UBX domain-containing protein</fullName>
    </recommendedName>
</protein>
<dbReference type="InterPro" id="IPR021569">
    <property type="entry name" value="TUG-UBL1"/>
</dbReference>
<feature type="compositionally biased region" description="Low complexity" evidence="1">
    <location>
        <begin position="284"/>
        <end position="297"/>
    </location>
</feature>
<evidence type="ECO:0000313" key="3">
    <source>
        <dbReference type="EMBL" id="WEW61275.1"/>
    </source>
</evidence>
<dbReference type="EMBL" id="CP120630">
    <property type="protein sequence ID" value="WEW61275.1"/>
    <property type="molecule type" value="Genomic_DNA"/>
</dbReference>
<dbReference type="InterPro" id="IPR001012">
    <property type="entry name" value="UBX_dom"/>
</dbReference>
<dbReference type="InterPro" id="IPR029071">
    <property type="entry name" value="Ubiquitin-like_domsf"/>
</dbReference>
<dbReference type="GO" id="GO:0006886">
    <property type="term" value="P:intracellular protein transport"/>
    <property type="evidence" value="ECO:0007669"/>
    <property type="project" value="TreeGrafter"/>
</dbReference>
<organism evidence="3 4">
    <name type="scientific">Emydomyces testavorans</name>
    <dbReference type="NCBI Taxonomy" id="2070801"/>
    <lineage>
        <taxon>Eukaryota</taxon>
        <taxon>Fungi</taxon>
        <taxon>Dikarya</taxon>
        <taxon>Ascomycota</taxon>
        <taxon>Pezizomycotina</taxon>
        <taxon>Eurotiomycetes</taxon>
        <taxon>Eurotiomycetidae</taxon>
        <taxon>Onygenales</taxon>
        <taxon>Nannizziopsiaceae</taxon>
        <taxon>Emydomyces</taxon>
    </lineage>
</organism>
<evidence type="ECO:0000313" key="4">
    <source>
        <dbReference type="Proteomes" id="UP001219355"/>
    </source>
</evidence>
<dbReference type="PANTHER" id="PTHR46467">
    <property type="entry name" value="TETHER CONTAINING UBX DOMAIN FOR GLUT4"/>
    <property type="match status" value="1"/>
</dbReference>
<dbReference type="Pfam" id="PF11470">
    <property type="entry name" value="TUG-UBL1"/>
    <property type="match status" value="1"/>
</dbReference>
<name>A0AAF0DLY8_9EURO</name>
<sequence>MASHVVVIDATARRATVKVTPAKHLSDILGEACAKLGLNATQYGLKHQKKQLDLSLSIRLSGLSSGAKLELVQLSRSPSVVSIALQLPELEAKDVPSGRLMDKFPSNTTLWLVLRKFESGVAGNGTTRNFTARGAPTTASGAPESGRLFYETPVIQLMGKELSSFTDLQKTLAQLGLNSGSALLRLSFRTTDRPLEEAMNEIDAYFKSVDTDQRSPAEKSSAAYETPVSSATGESPLETTPQSTPSNADVTMTEAPAISAESSQPVPEEPSHPLVSSRPVTIFAPPTSSTPQSAQTSHNEEDYMPTVDHAKAHQRRLNMAGRNARLAGDAELAAQESATQERLAKTTEVEIKVRFPDQSQVVSKFSREDTAESLYAFVRSCLDAPLAKEEFILSFFPNVSHGPIIHKGQTIIPDTSDKFLIADLKMTGRVLVNFVWKENAALAARSAGAPILRAELRERASQIKVEEVAAVPVEEGEEDKKSWLKKLGGGSDKGGKKGGGGGVPKWLKLPGKK</sequence>
<accession>A0AAF0DLY8</accession>
<feature type="compositionally biased region" description="Gly residues" evidence="1">
    <location>
        <begin position="487"/>
        <end position="503"/>
    </location>
</feature>
<feature type="compositionally biased region" description="Polar residues" evidence="1">
    <location>
        <begin position="227"/>
        <end position="250"/>
    </location>
</feature>